<dbReference type="Proteomes" id="UP001066276">
    <property type="component" value="Chromosome 4_2"/>
</dbReference>
<dbReference type="AlphaFoldDB" id="A0AAV7S932"/>
<reference evidence="2" key="1">
    <citation type="journal article" date="2022" name="bioRxiv">
        <title>Sequencing and chromosome-scale assembly of the giantPleurodeles waltlgenome.</title>
        <authorList>
            <person name="Brown T."/>
            <person name="Elewa A."/>
            <person name="Iarovenko S."/>
            <person name="Subramanian E."/>
            <person name="Araus A.J."/>
            <person name="Petzold A."/>
            <person name="Susuki M."/>
            <person name="Suzuki K.-i.T."/>
            <person name="Hayashi T."/>
            <person name="Toyoda A."/>
            <person name="Oliveira C."/>
            <person name="Osipova E."/>
            <person name="Leigh N.D."/>
            <person name="Simon A."/>
            <person name="Yun M.H."/>
        </authorList>
    </citation>
    <scope>NUCLEOTIDE SEQUENCE</scope>
    <source>
        <strain evidence="2">20211129_DDA</strain>
        <tissue evidence="2">Liver</tissue>
    </source>
</reference>
<feature type="compositionally biased region" description="Basic and acidic residues" evidence="1">
    <location>
        <begin position="10"/>
        <end position="24"/>
    </location>
</feature>
<comment type="caution">
    <text evidence="2">The sequence shown here is derived from an EMBL/GenBank/DDBJ whole genome shotgun (WGS) entry which is preliminary data.</text>
</comment>
<protein>
    <submittedName>
        <fullName evidence="2">Uncharacterized protein</fullName>
    </submittedName>
</protein>
<keyword evidence="3" id="KW-1185">Reference proteome</keyword>
<organism evidence="2 3">
    <name type="scientific">Pleurodeles waltl</name>
    <name type="common">Iberian ribbed newt</name>
    <dbReference type="NCBI Taxonomy" id="8319"/>
    <lineage>
        <taxon>Eukaryota</taxon>
        <taxon>Metazoa</taxon>
        <taxon>Chordata</taxon>
        <taxon>Craniata</taxon>
        <taxon>Vertebrata</taxon>
        <taxon>Euteleostomi</taxon>
        <taxon>Amphibia</taxon>
        <taxon>Batrachia</taxon>
        <taxon>Caudata</taxon>
        <taxon>Salamandroidea</taxon>
        <taxon>Salamandridae</taxon>
        <taxon>Pleurodelinae</taxon>
        <taxon>Pleurodeles</taxon>
    </lineage>
</organism>
<gene>
    <name evidence="2" type="ORF">NDU88_001813</name>
</gene>
<feature type="region of interest" description="Disordered" evidence="1">
    <location>
        <begin position="66"/>
        <end position="130"/>
    </location>
</feature>
<feature type="compositionally biased region" description="Basic and acidic residues" evidence="1">
    <location>
        <begin position="109"/>
        <end position="130"/>
    </location>
</feature>
<evidence type="ECO:0000313" key="2">
    <source>
        <dbReference type="EMBL" id="KAJ1161326.1"/>
    </source>
</evidence>
<dbReference type="EMBL" id="JANPWB010000008">
    <property type="protein sequence ID" value="KAJ1161326.1"/>
    <property type="molecule type" value="Genomic_DNA"/>
</dbReference>
<name>A0AAV7S932_PLEWA</name>
<evidence type="ECO:0000256" key="1">
    <source>
        <dbReference type="SAM" id="MobiDB-lite"/>
    </source>
</evidence>
<feature type="region of interest" description="Disordered" evidence="1">
    <location>
        <begin position="1"/>
        <end position="53"/>
    </location>
</feature>
<proteinExistence type="predicted"/>
<evidence type="ECO:0000313" key="3">
    <source>
        <dbReference type="Proteomes" id="UP001066276"/>
    </source>
</evidence>
<sequence>MGCKRGGSTIRKEVNQEEKFEGTNRRPRKERPRENGCWRHLGPPGGKRTGAEPLTVPIQGRRRLVPGSTQVNRPNQVRVWDTGKGAGGGRQKGTKKDTNITSTDGWINRAEKGERRKDQAQGDRKPRVKN</sequence>
<accession>A0AAV7S932</accession>